<sequence length="346" mass="37373">MEMLRCVSVLLVLLHTLTIVAGAAVISEKEGIPDQDLNLTSSSSIVTPIVSSSPTLVPSLETETTTEDADAEASDIKESSSVSSPRLDLSIDEAFGNETSSTPDEFDGPIRKCTQKNSAALNKCLQQVLKDLKPRLAEGVPEINLPAMEPLKLENVAFQQGSGPVRIVAEFTNVEVSGLSNFTQSDFWVDVPKKTLDFDLILPQLTLVGNYELSGNLFFIPIGGNGDFYLNLGGTRAKGVSKLGVFRNDTQAKVVVKKTDVSLEIETIKVHLTNLFNGDPLLGTVINTFLNENSQEVFEEIKPQIGTQVGELLSLLANRAMSALSTSQFDEVPFEGSPVDEEVQIS</sequence>
<proteinExistence type="predicted"/>
<accession>A0ABP1PNE7</accession>
<feature type="signal peptide" evidence="2">
    <location>
        <begin position="1"/>
        <end position="22"/>
    </location>
</feature>
<keyword evidence="4" id="KW-1185">Reference proteome</keyword>
<evidence type="ECO:0000313" key="3">
    <source>
        <dbReference type="EMBL" id="CAL8071973.1"/>
    </source>
</evidence>
<name>A0ABP1PNE7_9HEXA</name>
<feature type="region of interest" description="Disordered" evidence="1">
    <location>
        <begin position="55"/>
        <end position="85"/>
    </location>
</feature>
<dbReference type="Gene3D" id="3.15.10.30">
    <property type="entry name" value="Haemolymph juvenile hormone binding protein"/>
    <property type="match status" value="1"/>
</dbReference>
<dbReference type="PANTHER" id="PTHR11008">
    <property type="entry name" value="PROTEIN TAKEOUT-LIKE PROTEIN"/>
    <property type="match status" value="1"/>
</dbReference>
<dbReference type="Proteomes" id="UP001642540">
    <property type="component" value="Unassembled WGS sequence"/>
</dbReference>
<dbReference type="SMART" id="SM00700">
    <property type="entry name" value="JHBP"/>
    <property type="match status" value="1"/>
</dbReference>
<evidence type="ECO:0000256" key="2">
    <source>
        <dbReference type="SAM" id="SignalP"/>
    </source>
</evidence>
<dbReference type="InterPro" id="IPR010562">
    <property type="entry name" value="Haemolymph_juvenile_hormone-bd"/>
</dbReference>
<protein>
    <recommendedName>
        <fullName evidence="5">Protein takeout</fullName>
    </recommendedName>
</protein>
<reference evidence="3 4" key="1">
    <citation type="submission" date="2024-08" db="EMBL/GenBank/DDBJ databases">
        <authorList>
            <person name="Cucini C."/>
            <person name="Frati F."/>
        </authorList>
    </citation>
    <scope>NUCLEOTIDE SEQUENCE [LARGE SCALE GENOMIC DNA]</scope>
</reference>
<dbReference type="PANTHER" id="PTHR11008:SF41">
    <property type="entry name" value="RE70318P"/>
    <property type="match status" value="1"/>
</dbReference>
<evidence type="ECO:0008006" key="5">
    <source>
        <dbReference type="Google" id="ProtNLM"/>
    </source>
</evidence>
<comment type="caution">
    <text evidence="3">The sequence shown here is derived from an EMBL/GenBank/DDBJ whole genome shotgun (WGS) entry which is preliminary data.</text>
</comment>
<gene>
    <name evidence="3" type="ORF">ODALV1_LOCUS1940</name>
</gene>
<feature type="chain" id="PRO_5047435832" description="Protein takeout" evidence="2">
    <location>
        <begin position="23"/>
        <end position="346"/>
    </location>
</feature>
<dbReference type="InterPro" id="IPR038606">
    <property type="entry name" value="To_sf"/>
</dbReference>
<evidence type="ECO:0000256" key="1">
    <source>
        <dbReference type="SAM" id="MobiDB-lite"/>
    </source>
</evidence>
<keyword evidence="2" id="KW-0732">Signal</keyword>
<organism evidence="3 4">
    <name type="scientific">Orchesella dallaii</name>
    <dbReference type="NCBI Taxonomy" id="48710"/>
    <lineage>
        <taxon>Eukaryota</taxon>
        <taxon>Metazoa</taxon>
        <taxon>Ecdysozoa</taxon>
        <taxon>Arthropoda</taxon>
        <taxon>Hexapoda</taxon>
        <taxon>Collembola</taxon>
        <taxon>Entomobryomorpha</taxon>
        <taxon>Entomobryoidea</taxon>
        <taxon>Orchesellidae</taxon>
        <taxon>Orchesellinae</taxon>
        <taxon>Orchesella</taxon>
    </lineage>
</organism>
<evidence type="ECO:0000313" key="4">
    <source>
        <dbReference type="Proteomes" id="UP001642540"/>
    </source>
</evidence>
<dbReference type="EMBL" id="CAXLJM020000007">
    <property type="protein sequence ID" value="CAL8071973.1"/>
    <property type="molecule type" value="Genomic_DNA"/>
</dbReference>
<feature type="compositionally biased region" description="Acidic residues" evidence="1">
    <location>
        <begin position="64"/>
        <end position="73"/>
    </location>
</feature>
<dbReference type="Pfam" id="PF06585">
    <property type="entry name" value="JHBP"/>
    <property type="match status" value="1"/>
</dbReference>